<organism evidence="2 3">
    <name type="scientific">Cladosporium halotolerans</name>
    <dbReference type="NCBI Taxonomy" id="1052096"/>
    <lineage>
        <taxon>Eukaryota</taxon>
        <taxon>Fungi</taxon>
        <taxon>Dikarya</taxon>
        <taxon>Ascomycota</taxon>
        <taxon>Pezizomycotina</taxon>
        <taxon>Dothideomycetes</taxon>
        <taxon>Dothideomycetidae</taxon>
        <taxon>Cladosporiales</taxon>
        <taxon>Cladosporiaceae</taxon>
        <taxon>Cladosporium</taxon>
    </lineage>
</organism>
<name>A0AB34KUW5_9PEZI</name>
<feature type="region of interest" description="Disordered" evidence="1">
    <location>
        <begin position="138"/>
        <end position="198"/>
    </location>
</feature>
<accession>A0AB34KUW5</accession>
<protein>
    <recommendedName>
        <fullName evidence="4">Pentatricopeptide repeat protein</fullName>
    </recommendedName>
</protein>
<keyword evidence="3" id="KW-1185">Reference proteome</keyword>
<feature type="compositionally biased region" description="Low complexity" evidence="1">
    <location>
        <begin position="963"/>
        <end position="973"/>
    </location>
</feature>
<sequence>MLPPPTRPRAPSAATLRVLYQLAYISSGTAVGIGALCAEERRRRTQIVQRVADNARRIRQSPRYARGAAALAVREQAEFEEEAMTWRPEGVERGDWEEKRLVGGERRGGELRSGGWEGAKMPELPSVVEEEYGITVERSEGKGRKRRRVRRSGTPEFVEEHRSREPVGKRGLDRRNGRLDQPSVRHLAEDSGLQEDDFDTNGSTVLSGGKPFPLQWISYQRPEPKTRPNKGQLKPQEPRRRLFHASEKGRAYRNPEVSFERVAKEFGTRHLWDTSDFGDKESWYKLLSKDVNLFFDKVDVKSQSRMEMQHACRIANNLLRLCYDSGAVNLTRSLHLWKIATNALNAEDLSETIKLFPSILTKMRPGMLVQYFSDLFATEVYRLLPPSERMRLDLRLRAEALKMDEHPEQERPLDMELGFPPYGSLIGSISIPPEMADQGEEFGGIVGQECRLLVEEGHLSPAINLWCMAMEAQGFYRKTDEKLDKELFDAALKARHFSLCVRMLRFKQSRNLNYQLRAQKDDFIRVCFDTGGTGLLRSLFDRRSPDALGHNNLSTHSYMCLARCFAETSSSFETFRAYYNKVHPELRASVVENSILAKAFSLRAKWKATRNFDLVESDFHQALREFTEAGAGRRTLRPMIIAMVEVDISANRPVDAMKALTYRSRADTEGNVAALTALALAKQDNWPAVRRLLGVVEDNPSMIKWTGITTRAFNNMLHLFSKAHTAHELSDLVEDAMKHLGFLPNKSTWEIMLSSFVTKKARSLLEYWLRFPRAIGSHLKLDANLAAVLMKRWYLDSRQSHQKVTYFLRYLTQVPSLRSGNLLKVMLEAIGYDFRKSISLQKGGLQRRGELLEPFLRALDRDGLVLLPGEVENEEILLQDHSEDSSPARDHMAGVDFDSIQSELTAISHGSEKPPREIETMTNHRTPSEDTEKAPQVQYSQGVAVSEPETSEVPTGSTRNVATSTSTSRTQSQIASDVTRQMISHLSFGENEAALSVYTDSLGPTGLPHSPIALEVAVEASLRLRGNRNEAERIMSDAQIAGMNVTCAMAPLIMDQIRHTSYMDRKTAAGLRNSVIDYYRTNQSNGLHAKHHVATMAAHAMNKAGFAKHSLNLLSTIANSEWATEHPLDITTYTVWFSGFASRRNLSGMQSIVDEVLQKDVAIDLGFLVALKRAQKLQFSVSGVPLTCAEPETKARLREWYVAARYWRQKQLKESAFFGSKLVNMLVRVAREDIKAREEAPAGGQNNTWMDGRPKAARMVDPSTA</sequence>
<dbReference type="GeneID" id="96004084"/>
<evidence type="ECO:0000256" key="1">
    <source>
        <dbReference type="SAM" id="MobiDB-lite"/>
    </source>
</evidence>
<gene>
    <name evidence="2" type="ORF">WHR41_02640</name>
</gene>
<reference evidence="2 3" key="1">
    <citation type="journal article" date="2020" name="Microbiol. Resour. Announc.">
        <title>Draft Genome Sequence of a Cladosporium Species Isolated from the Mesophotic Ascidian Didemnum maculosum.</title>
        <authorList>
            <person name="Gioti A."/>
            <person name="Siaperas R."/>
            <person name="Nikolaivits E."/>
            <person name="Le Goff G."/>
            <person name="Ouazzani J."/>
            <person name="Kotoulas G."/>
            <person name="Topakas E."/>
        </authorList>
    </citation>
    <scope>NUCLEOTIDE SEQUENCE [LARGE SCALE GENOMIC DNA]</scope>
    <source>
        <strain evidence="2 3">TM138-S3</strain>
    </source>
</reference>
<dbReference type="Proteomes" id="UP000803884">
    <property type="component" value="Unassembled WGS sequence"/>
</dbReference>
<dbReference type="EMBL" id="JAAQHG020000006">
    <property type="protein sequence ID" value="KAL1588615.1"/>
    <property type="molecule type" value="Genomic_DNA"/>
</dbReference>
<dbReference type="AlphaFoldDB" id="A0AB34KUW5"/>
<dbReference type="RefSeq" id="XP_069231720.1">
    <property type="nucleotide sequence ID" value="XM_069371246.1"/>
</dbReference>
<feature type="compositionally biased region" description="Polar residues" evidence="1">
    <location>
        <begin position="952"/>
        <end position="962"/>
    </location>
</feature>
<comment type="caution">
    <text evidence="2">The sequence shown here is derived from an EMBL/GenBank/DDBJ whole genome shotgun (WGS) entry which is preliminary data.</text>
</comment>
<evidence type="ECO:0000313" key="3">
    <source>
        <dbReference type="Proteomes" id="UP000803884"/>
    </source>
</evidence>
<feature type="compositionally biased region" description="Basic and acidic residues" evidence="1">
    <location>
        <begin position="158"/>
        <end position="178"/>
    </location>
</feature>
<proteinExistence type="predicted"/>
<evidence type="ECO:0000313" key="2">
    <source>
        <dbReference type="EMBL" id="KAL1588615.1"/>
    </source>
</evidence>
<feature type="region of interest" description="Disordered" evidence="1">
    <location>
        <begin position="908"/>
        <end position="975"/>
    </location>
</feature>
<feature type="compositionally biased region" description="Basic and acidic residues" evidence="1">
    <location>
        <begin position="910"/>
        <end position="919"/>
    </location>
</feature>
<feature type="region of interest" description="Disordered" evidence="1">
    <location>
        <begin position="1238"/>
        <end position="1265"/>
    </location>
</feature>
<evidence type="ECO:0008006" key="4">
    <source>
        <dbReference type="Google" id="ProtNLM"/>
    </source>
</evidence>